<organism evidence="1 2">
    <name type="scientific">Nostoc sphaeroides CCNUC1</name>
    <dbReference type="NCBI Taxonomy" id="2653204"/>
    <lineage>
        <taxon>Bacteria</taxon>
        <taxon>Bacillati</taxon>
        <taxon>Cyanobacteriota</taxon>
        <taxon>Cyanophyceae</taxon>
        <taxon>Nostocales</taxon>
        <taxon>Nostocaceae</taxon>
        <taxon>Nostoc</taxon>
    </lineage>
</organism>
<reference evidence="1 2" key="1">
    <citation type="submission" date="2019-10" db="EMBL/GenBank/DDBJ databases">
        <title>Genomic and transcriptomic insights into the perfect genentic adaptation of a filamentous nitrogen-fixing cyanobacterium to rice fields.</title>
        <authorList>
            <person name="Chen Z."/>
        </authorList>
    </citation>
    <scope>NUCLEOTIDE SEQUENCE [LARGE SCALE GENOMIC DNA]</scope>
    <source>
        <strain evidence="1">CCNUC1</strain>
    </source>
</reference>
<accession>A0A5P8WAE3</accession>
<evidence type="ECO:0000313" key="2">
    <source>
        <dbReference type="Proteomes" id="UP000326678"/>
    </source>
</evidence>
<dbReference type="EMBL" id="CP045227">
    <property type="protein sequence ID" value="QFS49650.1"/>
    <property type="molecule type" value="Genomic_DNA"/>
</dbReference>
<gene>
    <name evidence="1" type="ORF">GXM_07144</name>
</gene>
<name>A0A5P8WAE3_9NOSO</name>
<proteinExistence type="predicted"/>
<dbReference type="KEGG" id="nsh:GXM_07144"/>
<protein>
    <submittedName>
        <fullName evidence="1">Uncharacterized protein</fullName>
    </submittedName>
</protein>
<evidence type="ECO:0000313" key="1">
    <source>
        <dbReference type="EMBL" id="QFS49650.1"/>
    </source>
</evidence>
<sequence length="97" mass="10926">MTRFIHDQFAKDYLEELLKPYGEVKASSRVAGEIREIDVLFSPAQQANNLEMLGILGKFAATPAIFEPFRNPASEEEICDCLLKLLEVRGALQREAI</sequence>
<dbReference type="Proteomes" id="UP000326678">
    <property type="component" value="Chromosome Gxm2"/>
</dbReference>
<dbReference type="AlphaFoldDB" id="A0A5P8WAE3"/>
<keyword evidence="2" id="KW-1185">Reference proteome</keyword>